<feature type="region of interest" description="Disordered" evidence="1">
    <location>
        <begin position="70"/>
        <end position="92"/>
    </location>
</feature>
<dbReference type="InterPro" id="IPR001128">
    <property type="entry name" value="Cyt_P450"/>
</dbReference>
<dbReference type="GO" id="GO:0005506">
    <property type="term" value="F:iron ion binding"/>
    <property type="evidence" value="ECO:0007669"/>
    <property type="project" value="InterPro"/>
</dbReference>
<protein>
    <recommendedName>
        <fullName evidence="4">Cytochrome P450</fullName>
    </recommendedName>
</protein>
<evidence type="ECO:0000313" key="3">
    <source>
        <dbReference type="Proteomes" id="UP000092993"/>
    </source>
</evidence>
<dbReference type="STRING" id="5627.A0A1C7M386"/>
<dbReference type="GO" id="GO:0020037">
    <property type="term" value="F:heme binding"/>
    <property type="evidence" value="ECO:0007669"/>
    <property type="project" value="InterPro"/>
</dbReference>
<sequence length="92" mass="10200">MSARRRRQTTYLSSLLNDPACDEPILVRDTLVTLLFGGRDNTQNSLALALHALLSSPMWIQRVRNEAVENARDGQELDYSDLSVSDPPDTAG</sequence>
<dbReference type="OrthoDB" id="1470350at2759"/>
<dbReference type="AlphaFoldDB" id="A0A1C7M386"/>
<comment type="caution">
    <text evidence="2">The sequence shown here is derived from an EMBL/GenBank/DDBJ whole genome shotgun (WGS) entry which is preliminary data.</text>
</comment>
<dbReference type="Pfam" id="PF00067">
    <property type="entry name" value="p450"/>
    <property type="match status" value="1"/>
</dbReference>
<name>A0A1C7M386_GRIFR</name>
<dbReference type="EMBL" id="LUGG01000011">
    <property type="protein sequence ID" value="OBZ71423.1"/>
    <property type="molecule type" value="Genomic_DNA"/>
</dbReference>
<keyword evidence="3" id="KW-1185">Reference proteome</keyword>
<dbReference type="GO" id="GO:0004497">
    <property type="term" value="F:monooxygenase activity"/>
    <property type="evidence" value="ECO:0007669"/>
    <property type="project" value="InterPro"/>
</dbReference>
<dbReference type="Proteomes" id="UP000092993">
    <property type="component" value="Unassembled WGS sequence"/>
</dbReference>
<evidence type="ECO:0008006" key="4">
    <source>
        <dbReference type="Google" id="ProtNLM"/>
    </source>
</evidence>
<dbReference type="GO" id="GO:0016705">
    <property type="term" value="F:oxidoreductase activity, acting on paired donors, with incorporation or reduction of molecular oxygen"/>
    <property type="evidence" value="ECO:0007669"/>
    <property type="project" value="InterPro"/>
</dbReference>
<gene>
    <name evidence="2" type="ORF">A0H81_08930</name>
</gene>
<accession>A0A1C7M386</accession>
<dbReference type="InterPro" id="IPR036396">
    <property type="entry name" value="Cyt_P450_sf"/>
</dbReference>
<dbReference type="Gene3D" id="1.10.630.10">
    <property type="entry name" value="Cytochrome P450"/>
    <property type="match status" value="1"/>
</dbReference>
<dbReference type="SUPFAM" id="SSF48264">
    <property type="entry name" value="Cytochrome P450"/>
    <property type="match status" value="1"/>
</dbReference>
<reference evidence="2 3" key="1">
    <citation type="submission" date="2016-03" db="EMBL/GenBank/DDBJ databases">
        <title>Whole genome sequencing of Grifola frondosa 9006-11.</title>
        <authorList>
            <person name="Min B."/>
            <person name="Park H."/>
            <person name="Kim J.-G."/>
            <person name="Cho H."/>
            <person name="Oh Y.-L."/>
            <person name="Kong W.-S."/>
            <person name="Choi I.-G."/>
        </authorList>
    </citation>
    <scope>NUCLEOTIDE SEQUENCE [LARGE SCALE GENOMIC DNA]</scope>
    <source>
        <strain evidence="2 3">9006-11</strain>
    </source>
</reference>
<proteinExistence type="predicted"/>
<evidence type="ECO:0000256" key="1">
    <source>
        <dbReference type="SAM" id="MobiDB-lite"/>
    </source>
</evidence>
<evidence type="ECO:0000313" key="2">
    <source>
        <dbReference type="EMBL" id="OBZ71423.1"/>
    </source>
</evidence>
<organism evidence="2 3">
    <name type="scientific">Grifola frondosa</name>
    <name type="common">Maitake</name>
    <name type="synonym">Polyporus frondosus</name>
    <dbReference type="NCBI Taxonomy" id="5627"/>
    <lineage>
        <taxon>Eukaryota</taxon>
        <taxon>Fungi</taxon>
        <taxon>Dikarya</taxon>
        <taxon>Basidiomycota</taxon>
        <taxon>Agaricomycotina</taxon>
        <taxon>Agaricomycetes</taxon>
        <taxon>Polyporales</taxon>
        <taxon>Grifolaceae</taxon>
        <taxon>Grifola</taxon>
    </lineage>
</organism>